<gene>
    <name evidence="2" type="ORF">MERR_LOCUS659</name>
</gene>
<name>A0A6D2HJ89_9BRAS</name>
<dbReference type="PANTHER" id="PTHR47993:SF171">
    <property type="entry name" value="F-BOX ASSOCIATED DOMAIN-CONTAINING PROTEIN"/>
    <property type="match status" value="1"/>
</dbReference>
<evidence type="ECO:0000259" key="1">
    <source>
        <dbReference type="Pfam" id="PF07734"/>
    </source>
</evidence>
<sequence length="312" mass="35814">MASSSRLCAKGSSTLPLELVEEEILHRVPTESSQKLAVWNPALSSQVKWVEPSHAHKHNGIYGFGYDSDNKYKVLRFNRGREMEYEIYDLKSKLWTSFPATFDWSPIKPIQNVSMKGNMYWIAKSDKTRKTFIQSFDFSTETFKPICSSNPVEARVVGVYQNNMMNHHDMIRFVELDIVVLSDFGGDRLSLLHQHRDKVSTREIKIEVWVTNKVTDSVVSWTKYFTHSHLPILLDDNFSLRHPSYFIHKTNGIMLWCDRVLQDEDGIVRASFYEIGEGEIKKVEIGPRFSSNGENNLCIGGSTYVPSLVPVP</sequence>
<accession>A0A6D2HJ89</accession>
<evidence type="ECO:0000313" key="2">
    <source>
        <dbReference type="EMBL" id="CAA7013425.1"/>
    </source>
</evidence>
<dbReference type="AlphaFoldDB" id="A0A6D2HJ89"/>
<dbReference type="Pfam" id="PF07734">
    <property type="entry name" value="FBA_1"/>
    <property type="match status" value="1"/>
</dbReference>
<dbReference type="EMBL" id="CACVBM020000044">
    <property type="protein sequence ID" value="CAA7013425.1"/>
    <property type="molecule type" value="Genomic_DNA"/>
</dbReference>
<proteinExistence type="predicted"/>
<organism evidence="2 3">
    <name type="scientific">Microthlaspi erraticum</name>
    <dbReference type="NCBI Taxonomy" id="1685480"/>
    <lineage>
        <taxon>Eukaryota</taxon>
        <taxon>Viridiplantae</taxon>
        <taxon>Streptophyta</taxon>
        <taxon>Embryophyta</taxon>
        <taxon>Tracheophyta</taxon>
        <taxon>Spermatophyta</taxon>
        <taxon>Magnoliopsida</taxon>
        <taxon>eudicotyledons</taxon>
        <taxon>Gunneridae</taxon>
        <taxon>Pentapetalae</taxon>
        <taxon>rosids</taxon>
        <taxon>malvids</taxon>
        <taxon>Brassicales</taxon>
        <taxon>Brassicaceae</taxon>
        <taxon>Coluteocarpeae</taxon>
        <taxon>Microthlaspi</taxon>
    </lineage>
</organism>
<dbReference type="InterPro" id="IPR050233">
    <property type="entry name" value="A_thaliana_F-box"/>
</dbReference>
<dbReference type="InterPro" id="IPR017451">
    <property type="entry name" value="F-box-assoc_interact_dom"/>
</dbReference>
<comment type="caution">
    <text evidence="2">The sequence shown here is derived from an EMBL/GenBank/DDBJ whole genome shotgun (WGS) entry which is preliminary data.</text>
</comment>
<feature type="domain" description="F-box associated beta-propeller type 1" evidence="1">
    <location>
        <begin position="31"/>
        <end position="311"/>
    </location>
</feature>
<dbReference type="Proteomes" id="UP000467841">
    <property type="component" value="Unassembled WGS sequence"/>
</dbReference>
<dbReference type="InterPro" id="IPR006527">
    <property type="entry name" value="F-box-assoc_dom_typ1"/>
</dbReference>
<keyword evidence="3" id="KW-1185">Reference proteome</keyword>
<dbReference type="OrthoDB" id="1112340at2759"/>
<protein>
    <recommendedName>
        <fullName evidence="1">F-box associated beta-propeller type 1 domain-containing protein</fullName>
    </recommendedName>
</protein>
<dbReference type="NCBIfam" id="TIGR01640">
    <property type="entry name" value="F_box_assoc_1"/>
    <property type="match status" value="1"/>
</dbReference>
<reference evidence="2" key="1">
    <citation type="submission" date="2020-01" db="EMBL/GenBank/DDBJ databases">
        <authorList>
            <person name="Mishra B."/>
        </authorList>
    </citation>
    <scope>NUCLEOTIDE SEQUENCE [LARGE SCALE GENOMIC DNA]</scope>
</reference>
<evidence type="ECO:0000313" key="3">
    <source>
        <dbReference type="Proteomes" id="UP000467841"/>
    </source>
</evidence>
<dbReference type="PANTHER" id="PTHR47993">
    <property type="entry name" value="OS09G0372900 PROTEIN-RELATED"/>
    <property type="match status" value="1"/>
</dbReference>